<feature type="domain" description="AAA+ ATPase" evidence="2">
    <location>
        <begin position="222"/>
        <end position="349"/>
    </location>
</feature>
<comment type="caution">
    <text evidence="3">The sequence shown here is derived from an EMBL/GenBank/DDBJ whole genome shotgun (WGS) entry which is preliminary data.</text>
</comment>
<feature type="compositionally biased region" description="Low complexity" evidence="1">
    <location>
        <begin position="527"/>
        <end position="540"/>
    </location>
</feature>
<dbReference type="InterPro" id="IPR003593">
    <property type="entry name" value="AAA+_ATPase"/>
</dbReference>
<organism evidence="3 4">
    <name type="scientific">Diaporthe australafricana</name>
    <dbReference type="NCBI Taxonomy" id="127596"/>
    <lineage>
        <taxon>Eukaryota</taxon>
        <taxon>Fungi</taxon>
        <taxon>Dikarya</taxon>
        <taxon>Ascomycota</taxon>
        <taxon>Pezizomycotina</taxon>
        <taxon>Sordariomycetes</taxon>
        <taxon>Sordariomycetidae</taxon>
        <taxon>Diaporthales</taxon>
        <taxon>Diaporthaceae</taxon>
        <taxon>Diaporthe</taxon>
    </lineage>
</organism>
<dbReference type="PANTHER" id="PTHR46411">
    <property type="entry name" value="FAMILY ATPASE, PUTATIVE-RELATED"/>
    <property type="match status" value="1"/>
</dbReference>
<protein>
    <recommendedName>
        <fullName evidence="2">AAA+ ATPase domain-containing protein</fullName>
    </recommendedName>
</protein>
<dbReference type="InterPro" id="IPR003959">
    <property type="entry name" value="ATPase_AAA_core"/>
</dbReference>
<feature type="compositionally biased region" description="Basic and acidic residues" evidence="1">
    <location>
        <begin position="481"/>
        <end position="494"/>
    </location>
</feature>
<evidence type="ECO:0000313" key="4">
    <source>
        <dbReference type="Proteomes" id="UP001583177"/>
    </source>
</evidence>
<dbReference type="InterPro" id="IPR027417">
    <property type="entry name" value="P-loop_NTPase"/>
</dbReference>
<accession>A0ABR3WB89</accession>
<dbReference type="CDD" id="cd19481">
    <property type="entry name" value="RecA-like_protease"/>
    <property type="match status" value="1"/>
</dbReference>
<evidence type="ECO:0000259" key="2">
    <source>
        <dbReference type="SMART" id="SM00382"/>
    </source>
</evidence>
<dbReference type="Gene3D" id="3.40.50.300">
    <property type="entry name" value="P-loop containing nucleotide triphosphate hydrolases"/>
    <property type="match status" value="1"/>
</dbReference>
<name>A0ABR3WB89_9PEZI</name>
<gene>
    <name evidence="3" type="ORF">Daus18300_010264</name>
</gene>
<proteinExistence type="predicted"/>
<keyword evidence="4" id="KW-1185">Reference proteome</keyword>
<dbReference type="SMART" id="SM00382">
    <property type="entry name" value="AAA"/>
    <property type="match status" value="1"/>
</dbReference>
<dbReference type="SUPFAM" id="SSF52540">
    <property type="entry name" value="P-loop containing nucleoside triphosphate hydrolases"/>
    <property type="match status" value="1"/>
</dbReference>
<feature type="region of interest" description="Disordered" evidence="1">
    <location>
        <begin position="478"/>
        <end position="545"/>
    </location>
</feature>
<dbReference type="Pfam" id="PF23232">
    <property type="entry name" value="AAA_lid_13"/>
    <property type="match status" value="1"/>
</dbReference>
<dbReference type="Pfam" id="PF00004">
    <property type="entry name" value="AAA"/>
    <property type="match status" value="1"/>
</dbReference>
<dbReference type="EMBL" id="JAWRVE010000111">
    <property type="protein sequence ID" value="KAL1857624.1"/>
    <property type="molecule type" value="Genomic_DNA"/>
</dbReference>
<sequence length="645" mass="72628">MKQMYYSGLAVDTRDEIESQVIVDFEEALSNETRRSWIPNIKRLMGMDWNSKTDEDDEDCTAECCWQENVHEDAYVDVNKTEKFIDDIMAGIKDTPQKLPSVTIFPRSLEETKTEVNALMDDELMIMSYSVFGFALRDRTWAKLDLDCMSAVRSTGYANEQTDDDLEEGDKGAFGQLVLPQGHKKMVLSLISQHFRNKGSQESNDKQLDIVRGKGKLPLAHWGLIILLHGAPGVGKTTTAEGVAETFGQPLFQITCGDLGSNPKDVESALQMNFALANRWGCILLLDEADVFLAERRREDFNRNGLVAVFLRVLEYYAGILFLTTNRIGDFDEAFASRIHMSLHYPALDEVSTAKVFRLNLGLIKNRLQDRVRIEEDEIITAAGKHWREHKHARWNGRQIRNACQTALALAEFDAQPKGKKYDIKEKSTSKIHLKLSHLEIVSNAYLEFTDYLKAVHGADADGRAKESGPRAIEGLLQALKSDKREGRDDDRRSPTRGYGQTGRETPLQGFRLRSGSSGHRPPPSMASPSSPDPASQHASGHQGLYSPQRLSHEHASVPGQRVQYNQEKELTAYGPSIEHEIWFKTQPLDAGIIKRLHSLKLIAESCDQGFVSDEKGGNWTWFEIAILEKNESKHPKIKDGIQLT</sequence>
<dbReference type="PANTHER" id="PTHR46411:SF2">
    <property type="entry name" value="AAA+ ATPASE DOMAIN-CONTAINING PROTEIN"/>
    <property type="match status" value="1"/>
</dbReference>
<evidence type="ECO:0000256" key="1">
    <source>
        <dbReference type="SAM" id="MobiDB-lite"/>
    </source>
</evidence>
<reference evidence="3 4" key="1">
    <citation type="journal article" date="2024" name="IMA Fungus">
        <title>IMA Genome - F19 : A genome assembly and annotation guide to empower mycologists, including annotated draft genome sequences of Ceratocystis pirilliformis, Diaporthe australafricana, Fusarium ophioides, Paecilomyces lecythidis, and Sporothrix stenoceras.</title>
        <authorList>
            <person name="Aylward J."/>
            <person name="Wilson A.M."/>
            <person name="Visagie C.M."/>
            <person name="Spraker J."/>
            <person name="Barnes I."/>
            <person name="Buitendag C."/>
            <person name="Ceriani C."/>
            <person name="Del Mar Angel L."/>
            <person name="du Plessis D."/>
            <person name="Fuchs T."/>
            <person name="Gasser K."/>
            <person name="Kramer D."/>
            <person name="Li W."/>
            <person name="Munsamy K."/>
            <person name="Piso A."/>
            <person name="Price J.L."/>
            <person name="Sonnekus B."/>
            <person name="Thomas C."/>
            <person name="van der Nest A."/>
            <person name="van Dijk A."/>
            <person name="van Heerden A."/>
            <person name="van Vuuren N."/>
            <person name="Yilmaz N."/>
            <person name="Duong T.A."/>
            <person name="van der Merwe N.A."/>
            <person name="Wingfield M.J."/>
            <person name="Wingfield B.D."/>
        </authorList>
    </citation>
    <scope>NUCLEOTIDE SEQUENCE [LARGE SCALE GENOMIC DNA]</scope>
    <source>
        <strain evidence="3 4">CMW 18300</strain>
    </source>
</reference>
<dbReference type="InterPro" id="IPR056599">
    <property type="entry name" value="AAA_lid_fung"/>
</dbReference>
<evidence type="ECO:0000313" key="3">
    <source>
        <dbReference type="EMBL" id="KAL1857624.1"/>
    </source>
</evidence>
<dbReference type="Proteomes" id="UP001583177">
    <property type="component" value="Unassembled WGS sequence"/>
</dbReference>